<dbReference type="PROSITE" id="PS50158">
    <property type="entry name" value="ZF_CCHC"/>
    <property type="match status" value="1"/>
</dbReference>
<evidence type="ECO:0000256" key="2">
    <source>
        <dbReference type="SAM" id="MobiDB-lite"/>
    </source>
</evidence>
<evidence type="ECO:0000256" key="1">
    <source>
        <dbReference type="PROSITE-ProRule" id="PRU00047"/>
    </source>
</evidence>
<reference evidence="5" key="1">
    <citation type="journal article" date="2017" name="Nat. Ecol. Evol.">
        <title>Genome expansion and lineage-specific genetic innovations in the forest pathogenic fungi Armillaria.</title>
        <authorList>
            <person name="Sipos G."/>
            <person name="Prasanna A.N."/>
            <person name="Walter M.C."/>
            <person name="O'Connor E."/>
            <person name="Balint B."/>
            <person name="Krizsan K."/>
            <person name="Kiss B."/>
            <person name="Hess J."/>
            <person name="Varga T."/>
            <person name="Slot J."/>
            <person name="Riley R."/>
            <person name="Boka B."/>
            <person name="Rigling D."/>
            <person name="Barry K."/>
            <person name="Lee J."/>
            <person name="Mihaltcheva S."/>
            <person name="LaButti K."/>
            <person name="Lipzen A."/>
            <person name="Waldron R."/>
            <person name="Moloney N.M."/>
            <person name="Sperisen C."/>
            <person name="Kredics L."/>
            <person name="Vagvoelgyi C."/>
            <person name="Patrignani A."/>
            <person name="Fitzpatrick D."/>
            <person name="Nagy I."/>
            <person name="Doyle S."/>
            <person name="Anderson J.B."/>
            <person name="Grigoriev I.V."/>
            <person name="Gueldener U."/>
            <person name="Muensterkoetter M."/>
            <person name="Nagy L.G."/>
        </authorList>
    </citation>
    <scope>NUCLEOTIDE SEQUENCE [LARGE SCALE GENOMIC DNA]</scope>
    <source>
        <strain evidence="5">28-4</strain>
    </source>
</reference>
<feature type="compositionally biased region" description="Polar residues" evidence="2">
    <location>
        <begin position="148"/>
        <end position="173"/>
    </location>
</feature>
<dbReference type="STRING" id="1076256.A0A2H3BJI0"/>
<sequence length="254" mass="29173">MIPFATLLFDRLTKDWWVHKQQEYWAMSITDPTPARFHYPTWEELIGTINDQFRDPAVEEVHEKKMFDLCMSNGPATTYFQELEKEATQARVPGSYITFIANVGENIPQTYPEWKAQIIIMYEERQKKWVFDQATSTNCDSCPPQKGQGHTATSNNKAGGTTSSLPGKPTSSGPPWEPGMGRWQPVKTTTYHRAGELIDIGKLCMEGRCFWCHKRGHLGKDCLKKWDYKDICLVVVTEQEKTETKVEEIKEMAV</sequence>
<accession>A0A2H3BJI0</accession>
<gene>
    <name evidence="4" type="ORF">ARMSODRAFT_1017817</name>
</gene>
<dbReference type="AlphaFoldDB" id="A0A2H3BJI0"/>
<organism evidence="4 5">
    <name type="scientific">Armillaria solidipes</name>
    <dbReference type="NCBI Taxonomy" id="1076256"/>
    <lineage>
        <taxon>Eukaryota</taxon>
        <taxon>Fungi</taxon>
        <taxon>Dikarya</taxon>
        <taxon>Basidiomycota</taxon>
        <taxon>Agaricomycotina</taxon>
        <taxon>Agaricomycetes</taxon>
        <taxon>Agaricomycetidae</taxon>
        <taxon>Agaricales</taxon>
        <taxon>Marasmiineae</taxon>
        <taxon>Physalacriaceae</taxon>
        <taxon>Armillaria</taxon>
    </lineage>
</organism>
<feature type="region of interest" description="Disordered" evidence="2">
    <location>
        <begin position="140"/>
        <end position="184"/>
    </location>
</feature>
<evidence type="ECO:0000313" key="5">
    <source>
        <dbReference type="Proteomes" id="UP000218334"/>
    </source>
</evidence>
<dbReference type="Proteomes" id="UP000218334">
    <property type="component" value="Unassembled WGS sequence"/>
</dbReference>
<dbReference type="InterPro" id="IPR001878">
    <property type="entry name" value="Znf_CCHC"/>
</dbReference>
<name>A0A2H3BJI0_9AGAR</name>
<feature type="domain" description="CCHC-type" evidence="3">
    <location>
        <begin position="208"/>
        <end position="222"/>
    </location>
</feature>
<dbReference type="GO" id="GO:0003676">
    <property type="term" value="F:nucleic acid binding"/>
    <property type="evidence" value="ECO:0007669"/>
    <property type="project" value="InterPro"/>
</dbReference>
<keyword evidence="5" id="KW-1185">Reference proteome</keyword>
<dbReference type="GO" id="GO:0008270">
    <property type="term" value="F:zinc ion binding"/>
    <property type="evidence" value="ECO:0007669"/>
    <property type="project" value="UniProtKB-KW"/>
</dbReference>
<evidence type="ECO:0000313" key="4">
    <source>
        <dbReference type="EMBL" id="PBK71051.1"/>
    </source>
</evidence>
<protein>
    <recommendedName>
        <fullName evidence="3">CCHC-type domain-containing protein</fullName>
    </recommendedName>
</protein>
<dbReference type="EMBL" id="KZ293425">
    <property type="protein sequence ID" value="PBK71051.1"/>
    <property type="molecule type" value="Genomic_DNA"/>
</dbReference>
<evidence type="ECO:0000259" key="3">
    <source>
        <dbReference type="PROSITE" id="PS50158"/>
    </source>
</evidence>
<keyword evidence="1" id="KW-0479">Metal-binding</keyword>
<keyword evidence="1" id="KW-0863">Zinc-finger</keyword>
<proteinExistence type="predicted"/>
<keyword evidence="1" id="KW-0862">Zinc</keyword>